<gene>
    <name evidence="3" type="ORF">P43SY_010100</name>
</gene>
<keyword evidence="4" id="KW-1185">Reference proteome</keyword>
<feature type="compositionally biased region" description="Basic and acidic residues" evidence="1">
    <location>
        <begin position="112"/>
        <end position="135"/>
    </location>
</feature>
<evidence type="ECO:0000313" key="3">
    <source>
        <dbReference type="EMBL" id="KAJ0406044.1"/>
    </source>
</evidence>
<organism evidence="3 4">
    <name type="scientific">Pythium insidiosum</name>
    <name type="common">Pythiosis disease agent</name>
    <dbReference type="NCBI Taxonomy" id="114742"/>
    <lineage>
        <taxon>Eukaryota</taxon>
        <taxon>Sar</taxon>
        <taxon>Stramenopiles</taxon>
        <taxon>Oomycota</taxon>
        <taxon>Peronosporomycetes</taxon>
        <taxon>Pythiales</taxon>
        <taxon>Pythiaceae</taxon>
        <taxon>Pythium</taxon>
    </lineage>
</organism>
<comment type="caution">
    <text evidence="3">The sequence shown here is derived from an EMBL/GenBank/DDBJ whole genome shotgun (WGS) entry which is preliminary data.</text>
</comment>
<evidence type="ECO:0000256" key="1">
    <source>
        <dbReference type="SAM" id="MobiDB-lite"/>
    </source>
</evidence>
<dbReference type="EMBL" id="JAKCXM010000037">
    <property type="protein sequence ID" value="KAJ0406044.1"/>
    <property type="molecule type" value="Genomic_DNA"/>
</dbReference>
<feature type="region of interest" description="Disordered" evidence="1">
    <location>
        <begin position="97"/>
        <end position="165"/>
    </location>
</feature>
<proteinExistence type="predicted"/>
<protein>
    <recommendedName>
        <fullName evidence="5">Elicitin-like protein</fullName>
    </recommendedName>
</protein>
<reference evidence="3" key="1">
    <citation type="submission" date="2021-12" db="EMBL/GenBank/DDBJ databases">
        <title>Prjna785345.</title>
        <authorList>
            <person name="Rujirawat T."/>
            <person name="Krajaejun T."/>
        </authorList>
    </citation>
    <scope>NUCLEOTIDE SEQUENCE</scope>
    <source>
        <strain evidence="3">Pi057C3</strain>
    </source>
</reference>
<dbReference type="AlphaFoldDB" id="A0AAD5M684"/>
<keyword evidence="2" id="KW-0732">Signal</keyword>
<feature type="chain" id="PRO_5042289824" description="Elicitin-like protein" evidence="2">
    <location>
        <begin position="20"/>
        <end position="190"/>
    </location>
</feature>
<sequence length="190" mass="19964">MKFYLAIVSTLLLALSTDASSSAATCDADKIKAAMKACDSLANVSQVRCADKACHKALHVLVEDSTISCFEQLGLGKKEELRKYKALDDFCHGDGEDPLESGSHGHHHHDHAHSGSVDDHHDHGHDHKHGSDSHDHHHHDTNKTAPSTSITSPPAAGNVASKVPSPTSAANLVTLAPAGVALAFAINALA</sequence>
<feature type="compositionally biased region" description="Polar residues" evidence="1">
    <location>
        <begin position="143"/>
        <end position="152"/>
    </location>
</feature>
<evidence type="ECO:0000256" key="2">
    <source>
        <dbReference type="SAM" id="SignalP"/>
    </source>
</evidence>
<name>A0AAD5M684_PYTIN</name>
<accession>A0AAD5M684</accession>
<dbReference type="Proteomes" id="UP001209570">
    <property type="component" value="Unassembled WGS sequence"/>
</dbReference>
<evidence type="ECO:0000313" key="4">
    <source>
        <dbReference type="Proteomes" id="UP001209570"/>
    </source>
</evidence>
<evidence type="ECO:0008006" key="5">
    <source>
        <dbReference type="Google" id="ProtNLM"/>
    </source>
</evidence>
<feature type="signal peptide" evidence="2">
    <location>
        <begin position="1"/>
        <end position="19"/>
    </location>
</feature>